<sequence>MTPNLRVGFKERQHKHLSKALSATPSLVKRTRSEVSHEEPVLDAPTEQVPPSDTVRPKQELVVSSSAEDTCSAEDGTPVGHTPGGDINDKVAPINSPSQNEIVALLRQVPCFTMSESPAPVYSSDAAVHYRGDSGNGSGCYPQLDATAKLSLQMVGGCGDYKGISYPTEKKAVEAKCKDAEQEMDQLKNELGELEAIFEAQKKELEELRVGFTVEKKELEKDYQKQVDEMFFFDYQCCMRKNDITQDIPNYPSNDEDATVNGPA</sequence>
<evidence type="ECO:0000313" key="4">
    <source>
        <dbReference type="Proteomes" id="UP000288805"/>
    </source>
</evidence>
<feature type="compositionally biased region" description="Basic and acidic residues" evidence="2">
    <location>
        <begin position="31"/>
        <end position="40"/>
    </location>
</feature>
<reference evidence="3 4" key="1">
    <citation type="journal article" date="2018" name="PLoS Genet.">
        <title>Population sequencing reveals clonal diversity and ancestral inbreeding in the grapevine cultivar Chardonnay.</title>
        <authorList>
            <person name="Roach M.J."/>
            <person name="Johnson D.L."/>
            <person name="Bohlmann J."/>
            <person name="van Vuuren H.J."/>
            <person name="Jones S.J."/>
            <person name="Pretorius I.S."/>
            <person name="Schmidt S.A."/>
            <person name="Borneman A.R."/>
        </authorList>
    </citation>
    <scope>NUCLEOTIDE SEQUENCE [LARGE SCALE GENOMIC DNA]</scope>
    <source>
        <strain evidence="4">cv. Chardonnay</strain>
        <tissue evidence="3">Leaf</tissue>
    </source>
</reference>
<comment type="caution">
    <text evidence="3">The sequence shown here is derived from an EMBL/GenBank/DDBJ whole genome shotgun (WGS) entry which is preliminary data.</text>
</comment>
<dbReference type="AlphaFoldDB" id="A0A438H7F1"/>
<keyword evidence="1" id="KW-0175">Coiled coil</keyword>
<feature type="region of interest" description="Disordered" evidence="2">
    <location>
        <begin position="1"/>
        <end position="94"/>
    </location>
</feature>
<evidence type="ECO:0000256" key="1">
    <source>
        <dbReference type="SAM" id="Coils"/>
    </source>
</evidence>
<accession>A0A438H7F1</accession>
<name>A0A438H7F1_VITVI</name>
<protein>
    <submittedName>
        <fullName evidence="3">Uncharacterized protein</fullName>
    </submittedName>
</protein>
<feature type="coiled-coil region" evidence="1">
    <location>
        <begin position="170"/>
        <end position="222"/>
    </location>
</feature>
<dbReference type="Proteomes" id="UP000288805">
    <property type="component" value="Unassembled WGS sequence"/>
</dbReference>
<dbReference type="EMBL" id="QGNW01000265">
    <property type="protein sequence ID" value="RVW80484.1"/>
    <property type="molecule type" value="Genomic_DNA"/>
</dbReference>
<proteinExistence type="predicted"/>
<evidence type="ECO:0000313" key="3">
    <source>
        <dbReference type="EMBL" id="RVW80484.1"/>
    </source>
</evidence>
<gene>
    <name evidence="3" type="ORF">CK203_052886</name>
</gene>
<evidence type="ECO:0000256" key="2">
    <source>
        <dbReference type="SAM" id="MobiDB-lite"/>
    </source>
</evidence>
<organism evidence="3 4">
    <name type="scientific">Vitis vinifera</name>
    <name type="common">Grape</name>
    <dbReference type="NCBI Taxonomy" id="29760"/>
    <lineage>
        <taxon>Eukaryota</taxon>
        <taxon>Viridiplantae</taxon>
        <taxon>Streptophyta</taxon>
        <taxon>Embryophyta</taxon>
        <taxon>Tracheophyta</taxon>
        <taxon>Spermatophyta</taxon>
        <taxon>Magnoliopsida</taxon>
        <taxon>eudicotyledons</taxon>
        <taxon>Gunneridae</taxon>
        <taxon>Pentapetalae</taxon>
        <taxon>rosids</taxon>
        <taxon>Vitales</taxon>
        <taxon>Vitaceae</taxon>
        <taxon>Viteae</taxon>
        <taxon>Vitis</taxon>
    </lineage>
</organism>